<gene>
    <name evidence="2" type="ORF">OU415_04010</name>
</gene>
<dbReference type="PANTHER" id="PTHR42793">
    <property type="entry name" value="COA BINDING DOMAIN CONTAINING PROTEIN"/>
    <property type="match status" value="1"/>
</dbReference>
<dbReference type="Pfam" id="PF13380">
    <property type="entry name" value="CoA_binding_2"/>
    <property type="match status" value="1"/>
</dbReference>
<proteinExistence type="predicted"/>
<dbReference type="InterPro" id="IPR016102">
    <property type="entry name" value="Succinyl-CoA_synth-like"/>
</dbReference>
<dbReference type="InterPro" id="IPR032875">
    <property type="entry name" value="Succ_CoA_lig_flav_dom"/>
</dbReference>
<evidence type="ECO:0000313" key="2">
    <source>
        <dbReference type="EMBL" id="MDA3624590.1"/>
    </source>
</evidence>
<dbReference type="PANTHER" id="PTHR42793:SF1">
    <property type="entry name" value="PEPTIDYL-LYSINE N-ACETYLTRANSFERASE PATZ"/>
    <property type="match status" value="1"/>
</dbReference>
<dbReference type="RefSeq" id="WP_270947164.1">
    <property type="nucleotide sequence ID" value="NZ_JAQGLA010000004.1"/>
</dbReference>
<dbReference type="Pfam" id="PF13549">
    <property type="entry name" value="ATP-grasp_5"/>
    <property type="match status" value="1"/>
</dbReference>
<name>A0ABT4US98_9PSEU</name>
<dbReference type="SUPFAM" id="SSF51735">
    <property type="entry name" value="NAD(P)-binding Rossmann-fold domains"/>
    <property type="match status" value="1"/>
</dbReference>
<protein>
    <submittedName>
        <fullName evidence="2">Acetate--CoA ligase family protein</fullName>
    </submittedName>
</protein>
<dbReference type="Gene3D" id="3.40.50.720">
    <property type="entry name" value="NAD(P)-binding Rossmann-like Domain"/>
    <property type="match status" value="1"/>
</dbReference>
<keyword evidence="3" id="KW-1185">Reference proteome</keyword>
<dbReference type="GO" id="GO:0016874">
    <property type="term" value="F:ligase activity"/>
    <property type="evidence" value="ECO:0007669"/>
    <property type="project" value="UniProtKB-KW"/>
</dbReference>
<evidence type="ECO:0000259" key="1">
    <source>
        <dbReference type="SMART" id="SM00881"/>
    </source>
</evidence>
<dbReference type="Pfam" id="PF13607">
    <property type="entry name" value="Succ_CoA_lig"/>
    <property type="match status" value="1"/>
</dbReference>
<organism evidence="2 3">
    <name type="scientific">Saccharopolyspora oryzae</name>
    <dbReference type="NCBI Taxonomy" id="2997343"/>
    <lineage>
        <taxon>Bacteria</taxon>
        <taxon>Bacillati</taxon>
        <taxon>Actinomycetota</taxon>
        <taxon>Actinomycetes</taxon>
        <taxon>Pseudonocardiales</taxon>
        <taxon>Pseudonocardiaceae</taxon>
        <taxon>Saccharopolyspora</taxon>
    </lineage>
</organism>
<dbReference type="EMBL" id="JAQGLA010000004">
    <property type="protein sequence ID" value="MDA3624590.1"/>
    <property type="molecule type" value="Genomic_DNA"/>
</dbReference>
<keyword evidence="2" id="KW-0436">Ligase</keyword>
<feature type="domain" description="CoA-binding" evidence="1">
    <location>
        <begin position="245"/>
        <end position="340"/>
    </location>
</feature>
<dbReference type="InterPro" id="IPR013815">
    <property type="entry name" value="ATP_grasp_subdomain_1"/>
</dbReference>
<dbReference type="SUPFAM" id="SSF52210">
    <property type="entry name" value="Succinyl-CoA synthetase domains"/>
    <property type="match status" value="2"/>
</dbReference>
<sequence length="703" mass="73021">MTATELPTDVDLRLREDTIRDLAIRHGIPANPVTFAETPEAAAAVAMSTGRPVAVKLVADGVVHKSKAGGVLLDVAPDRVAATVETLFAEQRARGVEVRGVTVEPMVEPGLEVVVGALHDPGFGPIVMVGAGGVDVEALGDVAFAQAPITAGGALRLIDRTRIGTILRRRFPAQHAQLADLLVRVAGADGLLLSEPVDQIDLNPIVVGPDSIVAVDARAVARADDVAVDLDLPDPAESYEQLRPAIYPESIAVLGASADPTKMGHRAVRTAVDQGFAGSLHPVSRSATEILGHPAVSAIGELPENIDRAVVALPAAAVPQALRDLADRGTKTAHVLTADTTDLAEAVAGTSMRVLGPNCIGHYTPHSKLTMIGRDASSDETGSIAVVSQSGTYAGDVVRRGNELGLRFSFASSVGNCDDVSPSELLAFCEADPNTRVAAFYLETDSDARRFFALAAEMTTPVVLFKGGRSAAGGAAAASHTGALASDPQLLRDAADEAGVVLVNSLDELLDTLLVAQHASEFTGNGLGLVGTGGGVAVVGADTAYEHGLVVPQFAEATDRALATYDAPGSSLNNPIDIPTWSMFDDSGSFMGALVEAVAADPAVDCVCAYTDMGTVYDMKAPDEAAQILTTMTEDIVTADRGPVPAVLVLRSSYSAEQDELVRTLRRVASAHGVPVLESVDRAIAAFGRVRALNLHRERTSER</sequence>
<reference evidence="2 3" key="1">
    <citation type="submission" date="2022-11" db="EMBL/GenBank/DDBJ databases">
        <title>Draft genome sequence of Saccharopolyspora sp. WRP15-2 isolated from rhizosphere soils of wild rice in Thailand.</title>
        <authorList>
            <person name="Duangmal K."/>
            <person name="Kammanee S."/>
            <person name="Muangham S."/>
        </authorList>
    </citation>
    <scope>NUCLEOTIDE SEQUENCE [LARGE SCALE GENOMIC DNA]</scope>
    <source>
        <strain evidence="2 3">WRP15-2</strain>
    </source>
</reference>
<accession>A0ABT4US98</accession>
<dbReference type="Gene3D" id="3.30.1490.20">
    <property type="entry name" value="ATP-grasp fold, A domain"/>
    <property type="match status" value="1"/>
</dbReference>
<dbReference type="InterPro" id="IPR003781">
    <property type="entry name" value="CoA-bd"/>
</dbReference>
<dbReference type="Gene3D" id="3.30.470.20">
    <property type="entry name" value="ATP-grasp fold, B domain"/>
    <property type="match status" value="1"/>
</dbReference>
<dbReference type="Gene3D" id="3.40.50.261">
    <property type="entry name" value="Succinyl-CoA synthetase domains"/>
    <property type="match status" value="2"/>
</dbReference>
<dbReference type="Proteomes" id="UP001210380">
    <property type="component" value="Unassembled WGS sequence"/>
</dbReference>
<dbReference type="SUPFAM" id="SSF56059">
    <property type="entry name" value="Glutathione synthetase ATP-binding domain-like"/>
    <property type="match status" value="1"/>
</dbReference>
<evidence type="ECO:0000313" key="3">
    <source>
        <dbReference type="Proteomes" id="UP001210380"/>
    </source>
</evidence>
<dbReference type="SMART" id="SM00881">
    <property type="entry name" value="CoA_binding"/>
    <property type="match status" value="1"/>
</dbReference>
<dbReference type="InterPro" id="IPR036291">
    <property type="entry name" value="NAD(P)-bd_dom_sf"/>
</dbReference>
<comment type="caution">
    <text evidence="2">The sequence shown here is derived from an EMBL/GenBank/DDBJ whole genome shotgun (WGS) entry which is preliminary data.</text>
</comment>